<proteinExistence type="predicted"/>
<name>A0A5Q0Q7W3_9SPHI</name>
<gene>
    <name evidence="2" type="ORF">GFH32_07275</name>
</gene>
<dbReference type="CDD" id="cd00038">
    <property type="entry name" value="CAP_ED"/>
    <property type="match status" value="1"/>
</dbReference>
<dbReference type="PROSITE" id="PS50042">
    <property type="entry name" value="CNMP_BINDING_3"/>
    <property type="match status" value="1"/>
</dbReference>
<dbReference type="Gene3D" id="2.60.120.10">
    <property type="entry name" value="Jelly Rolls"/>
    <property type="match status" value="1"/>
</dbReference>
<dbReference type="RefSeq" id="WP_153510696.1">
    <property type="nucleotide sequence ID" value="NZ_CP045652.1"/>
</dbReference>
<protein>
    <submittedName>
        <fullName evidence="2">Cyclic nucleotide-binding domain-containing protein</fullName>
    </submittedName>
</protein>
<dbReference type="InterPro" id="IPR018490">
    <property type="entry name" value="cNMP-bd_dom_sf"/>
</dbReference>
<dbReference type="AlphaFoldDB" id="A0A5Q0Q7W3"/>
<reference evidence="2 3" key="1">
    <citation type="submission" date="2019-10" db="EMBL/GenBank/DDBJ databases">
        <authorList>
            <person name="Dong K."/>
        </authorList>
    </citation>
    <scope>NUCLEOTIDE SEQUENCE [LARGE SCALE GENOMIC DNA]</scope>
    <source>
        <strain evidence="3">dk4302</strain>
    </source>
</reference>
<accession>A0A5Q0Q7W3</accession>
<evidence type="ECO:0000313" key="3">
    <source>
        <dbReference type="Proteomes" id="UP000326921"/>
    </source>
</evidence>
<feature type="domain" description="Cyclic nucleotide-binding" evidence="1">
    <location>
        <begin position="9"/>
        <end position="57"/>
    </location>
</feature>
<keyword evidence="3" id="KW-1185">Reference proteome</keyword>
<evidence type="ECO:0000313" key="2">
    <source>
        <dbReference type="EMBL" id="QGA26137.1"/>
    </source>
</evidence>
<dbReference type="Proteomes" id="UP000326921">
    <property type="component" value="Chromosome"/>
</dbReference>
<organism evidence="2 3">
    <name type="scientific">Sphingobacterium zhuxiongii</name>
    <dbReference type="NCBI Taxonomy" id="2662364"/>
    <lineage>
        <taxon>Bacteria</taxon>
        <taxon>Pseudomonadati</taxon>
        <taxon>Bacteroidota</taxon>
        <taxon>Sphingobacteriia</taxon>
        <taxon>Sphingobacteriales</taxon>
        <taxon>Sphingobacteriaceae</taxon>
        <taxon>Sphingobacterium</taxon>
    </lineage>
</organism>
<dbReference type="InterPro" id="IPR000595">
    <property type="entry name" value="cNMP-bd_dom"/>
</dbReference>
<dbReference type="EMBL" id="CP045652">
    <property type="protein sequence ID" value="QGA26137.1"/>
    <property type="molecule type" value="Genomic_DNA"/>
</dbReference>
<evidence type="ECO:0000259" key="1">
    <source>
        <dbReference type="PROSITE" id="PS50042"/>
    </source>
</evidence>
<dbReference type="KEGG" id="sphe:GFH32_07275"/>
<dbReference type="Pfam" id="PF00027">
    <property type="entry name" value="cNMP_binding"/>
    <property type="match status" value="1"/>
</dbReference>
<dbReference type="SUPFAM" id="SSF51206">
    <property type="entry name" value="cAMP-binding domain-like"/>
    <property type="match status" value="1"/>
</dbReference>
<sequence>MDLISNFKQLYHIDDFLEEYLDKIIETKNFQKGDIIFEPGAYLKYIYFIEEGFTRIYYYKNRRDITHSFFGSNSFSTGIESVFYKKPAMFGFQALTASRISYMPFAAIEKLAKTNITMNQIVQKVLLDNLIHFSTRFYNTQFETAHERYASLIKENPELFQNATLGHIASYLGISQQTLSVIRGQK</sequence>
<dbReference type="InterPro" id="IPR014710">
    <property type="entry name" value="RmlC-like_jellyroll"/>
</dbReference>